<proteinExistence type="predicted"/>
<keyword evidence="4" id="KW-1185">Reference proteome</keyword>
<organism evidence="3 4">
    <name type="scientific">Pontibaca salina</name>
    <dbReference type="NCBI Taxonomy" id="2795731"/>
    <lineage>
        <taxon>Bacteria</taxon>
        <taxon>Pseudomonadati</taxon>
        <taxon>Pseudomonadota</taxon>
        <taxon>Alphaproteobacteria</taxon>
        <taxon>Rhodobacterales</taxon>
        <taxon>Roseobacteraceae</taxon>
        <taxon>Pontibaca</taxon>
    </lineage>
</organism>
<feature type="signal peptide" evidence="1">
    <location>
        <begin position="1"/>
        <end position="23"/>
    </location>
</feature>
<dbReference type="EMBL" id="JAEIJD010000003">
    <property type="protein sequence ID" value="MBI6629317.1"/>
    <property type="molecule type" value="Genomic_DNA"/>
</dbReference>
<accession>A0A934HPU6</accession>
<dbReference type="Pfam" id="PF11412">
    <property type="entry name" value="DsbD_N"/>
    <property type="match status" value="1"/>
</dbReference>
<evidence type="ECO:0000313" key="4">
    <source>
        <dbReference type="Proteomes" id="UP000613255"/>
    </source>
</evidence>
<evidence type="ECO:0000313" key="3">
    <source>
        <dbReference type="EMBL" id="MBI6629317.1"/>
    </source>
</evidence>
<evidence type="ECO:0000259" key="2">
    <source>
        <dbReference type="Pfam" id="PF11412"/>
    </source>
</evidence>
<name>A0A934HPU6_9RHOB</name>
<protein>
    <recommendedName>
        <fullName evidence="2">Thiol:disulfide interchange protein DsbD N-terminal domain-containing protein</fullName>
    </recommendedName>
</protein>
<dbReference type="InterPro" id="IPR028250">
    <property type="entry name" value="DsbDN"/>
</dbReference>
<comment type="caution">
    <text evidence="3">The sequence shown here is derived from an EMBL/GenBank/DDBJ whole genome shotgun (WGS) entry which is preliminary data.</text>
</comment>
<keyword evidence="1" id="KW-0732">Signal</keyword>
<sequence length="270" mass="28609">MIKTSSLVLALGVAVALPMPAPAQTGTEELVQVGVLDGGVTERGTQMAALELTLAEGWKTYWRAPGEAGIPPRFDWRDSHNVAAVRIHWPTPIVFDQSGFQSIGYESRLVLPVEITPAKPGNPVRLSGRIELGICRDICIPDSVTFDSALDPKAARNPAIAAALAQRPYSAAESGMRKTTCRIAPIDGGVRLTAQITMPPTGEPEVAVIEPGDPAIWASQTQHTRAGDVLTATTDLYHEGNGGFALDRSAIRITVLGRSRAVDIMGCAAP</sequence>
<reference evidence="3" key="1">
    <citation type="submission" date="2020-12" db="EMBL/GenBank/DDBJ databases">
        <title>Pontibaca salina gen. nov., sp. nov., isolated from marine sediment.</title>
        <authorList>
            <person name="Bo J."/>
            <person name="Wang S."/>
            <person name="Song X."/>
            <person name="Du Z."/>
        </authorList>
    </citation>
    <scope>NUCLEOTIDE SEQUENCE</scope>
    <source>
        <strain evidence="3">S1109L</strain>
    </source>
</reference>
<dbReference type="RefSeq" id="WP_198685343.1">
    <property type="nucleotide sequence ID" value="NZ_JAEIJD010000003.1"/>
</dbReference>
<dbReference type="Proteomes" id="UP000613255">
    <property type="component" value="Unassembled WGS sequence"/>
</dbReference>
<feature type="chain" id="PRO_5037658280" description="Thiol:disulfide interchange protein DsbD N-terminal domain-containing protein" evidence="1">
    <location>
        <begin position="24"/>
        <end position="270"/>
    </location>
</feature>
<gene>
    <name evidence="3" type="ORF">JAO82_05415</name>
</gene>
<feature type="domain" description="Thiol:disulfide interchange protein DsbD N-terminal" evidence="2">
    <location>
        <begin position="42"/>
        <end position="147"/>
    </location>
</feature>
<evidence type="ECO:0000256" key="1">
    <source>
        <dbReference type="SAM" id="SignalP"/>
    </source>
</evidence>
<dbReference type="AlphaFoldDB" id="A0A934HPU6"/>